<dbReference type="Gene3D" id="3.30.160.60">
    <property type="entry name" value="Classic Zinc Finger"/>
    <property type="match status" value="2"/>
</dbReference>
<keyword evidence="4 7" id="KW-0863">Zinc-finger</keyword>
<dbReference type="EMBL" id="JAJSOF020000038">
    <property type="protein sequence ID" value="KAJ4427490.1"/>
    <property type="molecule type" value="Genomic_DNA"/>
</dbReference>
<comment type="subcellular location">
    <subcellularLocation>
        <location evidence="1">Nucleus</location>
    </subcellularLocation>
</comment>
<dbReference type="Proteomes" id="UP001148838">
    <property type="component" value="Unassembled WGS sequence"/>
</dbReference>
<dbReference type="SUPFAM" id="SSF57667">
    <property type="entry name" value="beta-beta-alpha zinc fingers"/>
    <property type="match status" value="2"/>
</dbReference>
<evidence type="ECO:0000256" key="7">
    <source>
        <dbReference type="PROSITE-ProRule" id="PRU00042"/>
    </source>
</evidence>
<dbReference type="InterPro" id="IPR013087">
    <property type="entry name" value="Znf_C2H2_type"/>
</dbReference>
<reference evidence="9 10" key="1">
    <citation type="journal article" date="2022" name="Allergy">
        <title>Genome assembly and annotation of Periplaneta americana reveal a comprehensive cockroach allergen profile.</title>
        <authorList>
            <person name="Wang L."/>
            <person name="Xiong Q."/>
            <person name="Saelim N."/>
            <person name="Wang L."/>
            <person name="Nong W."/>
            <person name="Wan A.T."/>
            <person name="Shi M."/>
            <person name="Liu X."/>
            <person name="Cao Q."/>
            <person name="Hui J.H.L."/>
            <person name="Sookrung N."/>
            <person name="Leung T.F."/>
            <person name="Tungtrongchitr A."/>
            <person name="Tsui S.K.W."/>
        </authorList>
    </citation>
    <scope>NUCLEOTIDE SEQUENCE [LARGE SCALE GENOMIC DNA]</scope>
    <source>
        <strain evidence="9">PWHHKU_190912</strain>
    </source>
</reference>
<dbReference type="PANTHER" id="PTHR24406">
    <property type="entry name" value="TRANSCRIPTIONAL REPRESSOR CTCFL-RELATED"/>
    <property type="match status" value="1"/>
</dbReference>
<keyword evidence="2" id="KW-0479">Metal-binding</keyword>
<evidence type="ECO:0000256" key="4">
    <source>
        <dbReference type="ARBA" id="ARBA00022771"/>
    </source>
</evidence>
<keyword evidence="6" id="KW-0539">Nucleus</keyword>
<accession>A0ABQ8S0U8</accession>
<feature type="domain" description="C2H2-type" evidence="8">
    <location>
        <begin position="96"/>
        <end position="120"/>
    </location>
</feature>
<evidence type="ECO:0000256" key="2">
    <source>
        <dbReference type="ARBA" id="ARBA00022723"/>
    </source>
</evidence>
<keyword evidence="10" id="KW-1185">Reference proteome</keyword>
<gene>
    <name evidence="9" type="ORF">ANN_25138</name>
</gene>
<organism evidence="9 10">
    <name type="scientific">Periplaneta americana</name>
    <name type="common">American cockroach</name>
    <name type="synonym">Blatta americana</name>
    <dbReference type="NCBI Taxonomy" id="6978"/>
    <lineage>
        <taxon>Eukaryota</taxon>
        <taxon>Metazoa</taxon>
        <taxon>Ecdysozoa</taxon>
        <taxon>Arthropoda</taxon>
        <taxon>Hexapoda</taxon>
        <taxon>Insecta</taxon>
        <taxon>Pterygota</taxon>
        <taxon>Neoptera</taxon>
        <taxon>Polyneoptera</taxon>
        <taxon>Dictyoptera</taxon>
        <taxon>Blattodea</taxon>
        <taxon>Blattoidea</taxon>
        <taxon>Blattidae</taxon>
        <taxon>Blattinae</taxon>
        <taxon>Periplaneta</taxon>
    </lineage>
</organism>
<protein>
    <recommendedName>
        <fullName evidence="8">C2H2-type domain-containing protein</fullName>
    </recommendedName>
</protein>
<evidence type="ECO:0000256" key="5">
    <source>
        <dbReference type="ARBA" id="ARBA00022833"/>
    </source>
</evidence>
<dbReference type="PROSITE" id="PS00028">
    <property type="entry name" value="ZINC_FINGER_C2H2_1"/>
    <property type="match status" value="1"/>
</dbReference>
<dbReference type="InterPro" id="IPR050888">
    <property type="entry name" value="ZnF_C2H2-type_TF"/>
</dbReference>
<evidence type="ECO:0000313" key="10">
    <source>
        <dbReference type="Proteomes" id="UP001148838"/>
    </source>
</evidence>
<evidence type="ECO:0000256" key="1">
    <source>
        <dbReference type="ARBA" id="ARBA00004123"/>
    </source>
</evidence>
<proteinExistence type="predicted"/>
<evidence type="ECO:0000256" key="3">
    <source>
        <dbReference type="ARBA" id="ARBA00022737"/>
    </source>
</evidence>
<dbReference type="SMART" id="SM00355">
    <property type="entry name" value="ZnF_C2H2"/>
    <property type="match status" value="3"/>
</dbReference>
<evidence type="ECO:0000256" key="6">
    <source>
        <dbReference type="ARBA" id="ARBA00023242"/>
    </source>
</evidence>
<keyword evidence="5" id="KW-0862">Zinc</keyword>
<name>A0ABQ8S0U8_PERAM</name>
<evidence type="ECO:0000259" key="8">
    <source>
        <dbReference type="PROSITE" id="PS50157"/>
    </source>
</evidence>
<dbReference type="PROSITE" id="PS50157">
    <property type="entry name" value="ZINC_FINGER_C2H2_2"/>
    <property type="match status" value="2"/>
</dbReference>
<feature type="domain" description="C2H2-type" evidence="8">
    <location>
        <begin position="162"/>
        <end position="189"/>
    </location>
</feature>
<evidence type="ECO:0000313" key="9">
    <source>
        <dbReference type="EMBL" id="KAJ4427490.1"/>
    </source>
</evidence>
<keyword evidence="3" id="KW-0677">Repeat</keyword>
<dbReference type="InterPro" id="IPR036236">
    <property type="entry name" value="Znf_C2H2_sf"/>
</dbReference>
<sequence>MLPYVTDDNKYQSTTCLRKTQFERGYGSTQTLQTAICCYDVQVIQYTFSNFSTFQLPLYSGPVKEMHNTRIETGWNTNFTNHLLASTGVESHGMSHSCTNCGKAYLWKTNLIRHMKLEYHLTYEVPYSLSGSNKRFSQTKLYQTVQQQLPMITPEESIGLGYFCPNCGKGYCWKRNLKRHLSLECGKQPTQKCPYCPYVSKHKCDVKRHMNQRHRNIIL</sequence>
<comment type="caution">
    <text evidence="9">The sequence shown here is derived from an EMBL/GenBank/DDBJ whole genome shotgun (WGS) entry which is preliminary data.</text>
</comment>